<evidence type="ECO:0000256" key="1">
    <source>
        <dbReference type="SAM" id="Phobius"/>
    </source>
</evidence>
<name>S8EB98_9LAMI</name>
<proteinExistence type="predicted"/>
<feature type="non-terminal residue" evidence="2">
    <location>
        <position position="1"/>
    </location>
</feature>
<organism evidence="2 3">
    <name type="scientific">Genlisea aurea</name>
    <dbReference type="NCBI Taxonomy" id="192259"/>
    <lineage>
        <taxon>Eukaryota</taxon>
        <taxon>Viridiplantae</taxon>
        <taxon>Streptophyta</taxon>
        <taxon>Embryophyta</taxon>
        <taxon>Tracheophyta</taxon>
        <taxon>Spermatophyta</taxon>
        <taxon>Magnoliopsida</taxon>
        <taxon>eudicotyledons</taxon>
        <taxon>Gunneridae</taxon>
        <taxon>Pentapetalae</taxon>
        <taxon>asterids</taxon>
        <taxon>lamiids</taxon>
        <taxon>Lamiales</taxon>
        <taxon>Lentibulariaceae</taxon>
        <taxon>Genlisea</taxon>
    </lineage>
</organism>
<feature type="transmembrane region" description="Helical" evidence="1">
    <location>
        <begin position="65"/>
        <end position="88"/>
    </location>
</feature>
<reference evidence="2 3" key="1">
    <citation type="journal article" date="2013" name="BMC Genomics">
        <title>The miniature genome of a carnivorous plant Genlisea aurea contains a low number of genes and short non-coding sequences.</title>
        <authorList>
            <person name="Leushkin E.V."/>
            <person name="Sutormin R.A."/>
            <person name="Nabieva E.R."/>
            <person name="Penin A.A."/>
            <person name="Kondrashov A.S."/>
            <person name="Logacheva M.D."/>
        </authorList>
    </citation>
    <scope>NUCLEOTIDE SEQUENCE [LARGE SCALE GENOMIC DNA]</scope>
</reference>
<accession>S8EB98</accession>
<dbReference type="OrthoDB" id="1931195at2759"/>
<dbReference type="PANTHER" id="PTHR35474">
    <property type="entry name" value="ATP PHOSPHORIBOSYLTRANSFERASE REGULATORY SUBUNIT"/>
    <property type="match status" value="1"/>
</dbReference>
<keyword evidence="1" id="KW-1133">Transmembrane helix</keyword>
<keyword evidence="3" id="KW-1185">Reference proteome</keyword>
<feature type="transmembrane region" description="Helical" evidence="1">
    <location>
        <begin position="94"/>
        <end position="116"/>
    </location>
</feature>
<feature type="non-terminal residue" evidence="2">
    <location>
        <position position="146"/>
    </location>
</feature>
<dbReference type="EMBL" id="AUSU01000522">
    <property type="protein sequence ID" value="EPS73203.1"/>
    <property type="molecule type" value="Genomic_DNA"/>
</dbReference>
<gene>
    <name evidence="2" type="ORF">M569_01558</name>
</gene>
<dbReference type="AlphaFoldDB" id="S8EB98"/>
<sequence length="146" mass="16495">GRNLVVEARRNGRGGGMIMSDFIDEEEEDDDDDEEEVRSLDLLIRFVENVYRNLSRRARKAVKSVLPVPISGRLVGFAVNGTIILAFLWIVKAFLEVICAMGSVVFTAILLIRGIWTGISYLHQSRGYRADDDDDDPKSWNNHTQP</sequence>
<protein>
    <submittedName>
        <fullName evidence="2">Uncharacterized protein</fullName>
    </submittedName>
</protein>
<dbReference type="InterPro" id="IPR039324">
    <property type="entry name" value="SHW1"/>
</dbReference>
<evidence type="ECO:0000313" key="3">
    <source>
        <dbReference type="Proteomes" id="UP000015453"/>
    </source>
</evidence>
<dbReference type="Proteomes" id="UP000015453">
    <property type="component" value="Unassembled WGS sequence"/>
</dbReference>
<dbReference type="PANTHER" id="PTHR35474:SF1">
    <property type="entry name" value="ATP PHOSPHORIBOSYLTRANSFERASE REGULATORY SUBUNIT"/>
    <property type="match status" value="1"/>
</dbReference>
<keyword evidence="1" id="KW-0472">Membrane</keyword>
<evidence type="ECO:0000313" key="2">
    <source>
        <dbReference type="EMBL" id="EPS73203.1"/>
    </source>
</evidence>
<dbReference type="GO" id="GO:0009787">
    <property type="term" value="P:regulation of abscisic acid-activated signaling pathway"/>
    <property type="evidence" value="ECO:0007669"/>
    <property type="project" value="InterPro"/>
</dbReference>
<keyword evidence="1" id="KW-0812">Transmembrane</keyword>
<comment type="caution">
    <text evidence="2">The sequence shown here is derived from an EMBL/GenBank/DDBJ whole genome shotgun (WGS) entry which is preliminary data.</text>
</comment>
<dbReference type="GO" id="GO:0010100">
    <property type="term" value="P:negative regulation of photomorphogenesis"/>
    <property type="evidence" value="ECO:0007669"/>
    <property type="project" value="InterPro"/>
</dbReference>